<dbReference type="PANTHER" id="PTHR10609">
    <property type="entry name" value="BIOTINIDASE-RELATED"/>
    <property type="match status" value="1"/>
</dbReference>
<reference evidence="3" key="1">
    <citation type="submission" date="2013-04" db="EMBL/GenBank/DDBJ databases">
        <authorList>
            <person name="Qu J."/>
            <person name="Murali S.C."/>
            <person name="Bandaranaike D."/>
            <person name="Bellair M."/>
            <person name="Blankenburg K."/>
            <person name="Chao H."/>
            <person name="Dinh H."/>
            <person name="Doddapaneni H."/>
            <person name="Downs B."/>
            <person name="Dugan-Rocha S."/>
            <person name="Elkadiri S."/>
            <person name="Gnanaolivu R.D."/>
            <person name="Hernandez B."/>
            <person name="Javaid M."/>
            <person name="Jayaseelan J.C."/>
            <person name="Lee S."/>
            <person name="Li M."/>
            <person name="Ming W."/>
            <person name="Munidasa M."/>
            <person name="Muniz J."/>
            <person name="Nguyen L."/>
            <person name="Ongeri F."/>
            <person name="Osuji N."/>
            <person name="Pu L.-L."/>
            <person name="Puazo M."/>
            <person name="Qu C."/>
            <person name="Quiroz J."/>
            <person name="Raj R."/>
            <person name="Weissenberger G."/>
            <person name="Xin Y."/>
            <person name="Zou X."/>
            <person name="Han Y."/>
            <person name="Richards S."/>
            <person name="Worley K."/>
            <person name="Muzny D."/>
            <person name="Gibbs R."/>
        </authorList>
    </citation>
    <scope>NUCLEOTIDE SEQUENCE</scope>
    <source>
        <strain evidence="3">Sampled in the wild</strain>
    </source>
</reference>
<dbReference type="AlphaFoldDB" id="A0A8K0K1Y2"/>
<reference evidence="3" key="2">
    <citation type="submission" date="2017-10" db="EMBL/GenBank/DDBJ databases">
        <title>Ladona fulva Genome sequencing and assembly.</title>
        <authorList>
            <person name="Murali S."/>
            <person name="Richards S."/>
            <person name="Bandaranaike D."/>
            <person name="Bellair M."/>
            <person name="Blankenburg K."/>
            <person name="Chao H."/>
            <person name="Dinh H."/>
            <person name="Doddapaneni H."/>
            <person name="Dugan-Rocha S."/>
            <person name="Elkadiri S."/>
            <person name="Gnanaolivu R."/>
            <person name="Hernandez B."/>
            <person name="Skinner E."/>
            <person name="Javaid M."/>
            <person name="Lee S."/>
            <person name="Li M."/>
            <person name="Ming W."/>
            <person name="Munidasa M."/>
            <person name="Muniz J."/>
            <person name="Nguyen L."/>
            <person name="Hughes D."/>
            <person name="Osuji N."/>
            <person name="Pu L.-L."/>
            <person name="Puazo M."/>
            <person name="Qu C."/>
            <person name="Quiroz J."/>
            <person name="Raj R."/>
            <person name="Weissenberger G."/>
            <person name="Xin Y."/>
            <person name="Zou X."/>
            <person name="Han Y."/>
            <person name="Worley K."/>
            <person name="Muzny D."/>
            <person name="Gibbs R."/>
        </authorList>
    </citation>
    <scope>NUCLEOTIDE SEQUENCE</scope>
    <source>
        <strain evidence="3">Sampled in the wild</strain>
    </source>
</reference>
<dbReference type="InterPro" id="IPR003010">
    <property type="entry name" value="C-N_Hydrolase"/>
</dbReference>
<evidence type="ECO:0000313" key="3">
    <source>
        <dbReference type="EMBL" id="KAG8226137.1"/>
    </source>
</evidence>
<accession>A0A8K0K1Y2</accession>
<comment type="caution">
    <text evidence="3">The sequence shown here is derived from an EMBL/GenBank/DDBJ whole genome shotgun (WGS) entry which is preliminary data.</text>
</comment>
<dbReference type="Proteomes" id="UP000792457">
    <property type="component" value="Unassembled WGS sequence"/>
</dbReference>
<evidence type="ECO:0000256" key="1">
    <source>
        <dbReference type="ARBA" id="ARBA00008225"/>
    </source>
</evidence>
<dbReference type="PANTHER" id="PTHR10609:SF14">
    <property type="entry name" value="BIOTINIDASE"/>
    <property type="match status" value="1"/>
</dbReference>
<dbReference type="InterPro" id="IPR036526">
    <property type="entry name" value="C-N_Hydrolase_sf"/>
</dbReference>
<dbReference type="OrthoDB" id="10250282at2759"/>
<dbReference type="EMBL" id="KZ308269">
    <property type="protein sequence ID" value="KAG8226137.1"/>
    <property type="molecule type" value="Genomic_DNA"/>
</dbReference>
<dbReference type="Gene3D" id="3.60.110.10">
    <property type="entry name" value="Carbon-nitrogen hydrolase"/>
    <property type="match status" value="1"/>
</dbReference>
<feature type="domain" description="CN hydrolase" evidence="2">
    <location>
        <begin position="1"/>
        <end position="79"/>
    </location>
</feature>
<dbReference type="InterPro" id="IPR040154">
    <property type="entry name" value="Biotinidase/VNN"/>
</dbReference>
<evidence type="ECO:0000313" key="4">
    <source>
        <dbReference type="Proteomes" id="UP000792457"/>
    </source>
</evidence>
<dbReference type="SUPFAM" id="SSF56317">
    <property type="entry name" value="Carbon-nitrogen hydrolase"/>
    <property type="match status" value="1"/>
</dbReference>
<name>A0A8K0K1Y2_LADFU</name>
<comment type="similarity">
    <text evidence="1">Belongs to the carbon-nitrogen hydrolase superfamily. BTD/VNN family.</text>
</comment>
<keyword evidence="4" id="KW-1185">Reference proteome</keyword>
<dbReference type="PROSITE" id="PS50263">
    <property type="entry name" value="CN_HYDROLASE"/>
    <property type="match status" value="1"/>
</dbReference>
<proteinExistence type="inferred from homology"/>
<sequence length="79" mass="9279">MRDLSGYWKINLFDEPAMDKPREVTHSTFSTDFHVTFGMFTCFDIMWKEPAFDLVNNENVTDFVFPTAWFSQLPFLSGN</sequence>
<gene>
    <name evidence="3" type="ORF">J437_LFUL005798</name>
</gene>
<protein>
    <recommendedName>
        <fullName evidence="2">CN hydrolase domain-containing protein</fullName>
    </recommendedName>
</protein>
<evidence type="ECO:0000259" key="2">
    <source>
        <dbReference type="PROSITE" id="PS50263"/>
    </source>
</evidence>
<organism evidence="3 4">
    <name type="scientific">Ladona fulva</name>
    <name type="common">Scarce chaser dragonfly</name>
    <name type="synonym">Libellula fulva</name>
    <dbReference type="NCBI Taxonomy" id="123851"/>
    <lineage>
        <taxon>Eukaryota</taxon>
        <taxon>Metazoa</taxon>
        <taxon>Ecdysozoa</taxon>
        <taxon>Arthropoda</taxon>
        <taxon>Hexapoda</taxon>
        <taxon>Insecta</taxon>
        <taxon>Pterygota</taxon>
        <taxon>Palaeoptera</taxon>
        <taxon>Odonata</taxon>
        <taxon>Epiprocta</taxon>
        <taxon>Anisoptera</taxon>
        <taxon>Libelluloidea</taxon>
        <taxon>Libellulidae</taxon>
        <taxon>Ladona</taxon>
    </lineage>
</organism>